<dbReference type="EMBL" id="BMQA01000008">
    <property type="protein sequence ID" value="GGJ18513.1"/>
    <property type="molecule type" value="Genomic_DNA"/>
</dbReference>
<reference evidence="2" key="2">
    <citation type="submission" date="2020-09" db="EMBL/GenBank/DDBJ databases">
        <authorList>
            <person name="Sun Q."/>
            <person name="Ohkuma M."/>
        </authorList>
    </citation>
    <scope>NUCLEOTIDE SEQUENCE</scope>
    <source>
        <strain evidence="2">JCM 3086</strain>
    </source>
</reference>
<accession>A0A917KN31</accession>
<feature type="compositionally biased region" description="Polar residues" evidence="1">
    <location>
        <begin position="63"/>
        <end position="72"/>
    </location>
</feature>
<keyword evidence="3" id="KW-1185">Reference proteome</keyword>
<reference evidence="2" key="1">
    <citation type="journal article" date="2014" name="Int. J. Syst. Evol. Microbiol.">
        <title>Complete genome sequence of Corynebacterium casei LMG S-19264T (=DSM 44701T), isolated from a smear-ripened cheese.</title>
        <authorList>
            <consortium name="US DOE Joint Genome Institute (JGI-PGF)"/>
            <person name="Walter F."/>
            <person name="Albersmeier A."/>
            <person name="Kalinowski J."/>
            <person name="Ruckert C."/>
        </authorList>
    </citation>
    <scope>NUCLEOTIDE SEQUENCE</scope>
    <source>
        <strain evidence="2">JCM 3086</strain>
    </source>
</reference>
<gene>
    <name evidence="2" type="ORF">GCM10010121_031850</name>
</gene>
<dbReference type="Proteomes" id="UP000657574">
    <property type="component" value="Unassembled WGS sequence"/>
</dbReference>
<feature type="region of interest" description="Disordered" evidence="1">
    <location>
        <begin position="63"/>
        <end position="83"/>
    </location>
</feature>
<evidence type="ECO:0000313" key="3">
    <source>
        <dbReference type="Proteomes" id="UP000657574"/>
    </source>
</evidence>
<name>A0A917KN31_9ACTN</name>
<evidence type="ECO:0000256" key="1">
    <source>
        <dbReference type="SAM" id="MobiDB-lite"/>
    </source>
</evidence>
<comment type="caution">
    <text evidence="2">The sequence shown here is derived from an EMBL/GenBank/DDBJ whole genome shotgun (WGS) entry which is preliminary data.</text>
</comment>
<proteinExistence type="predicted"/>
<protein>
    <submittedName>
        <fullName evidence="2">Uncharacterized protein</fullName>
    </submittedName>
</protein>
<sequence length="83" mass="9175">MATGPSGPSPSHTVPALPRPRIWFAVYRLPIFRAKTAPTDACWRQNYAPDEPTFTTATEITRQMSTNPQSGTPAELRPHVQSL</sequence>
<organism evidence="2 3">
    <name type="scientific">Streptomyces brasiliensis</name>
    <dbReference type="NCBI Taxonomy" id="1954"/>
    <lineage>
        <taxon>Bacteria</taxon>
        <taxon>Bacillati</taxon>
        <taxon>Actinomycetota</taxon>
        <taxon>Actinomycetes</taxon>
        <taxon>Kitasatosporales</taxon>
        <taxon>Streptomycetaceae</taxon>
        <taxon>Streptomyces</taxon>
    </lineage>
</organism>
<dbReference type="AlphaFoldDB" id="A0A917KN31"/>
<evidence type="ECO:0000313" key="2">
    <source>
        <dbReference type="EMBL" id="GGJ18513.1"/>
    </source>
</evidence>